<dbReference type="Pfam" id="PF00501">
    <property type="entry name" value="AMP-binding"/>
    <property type="match status" value="1"/>
</dbReference>
<proteinExistence type="predicted"/>
<dbReference type="PROSITE" id="PS00455">
    <property type="entry name" value="AMP_BINDING"/>
    <property type="match status" value="1"/>
</dbReference>
<dbReference type="InterPro" id="IPR000873">
    <property type="entry name" value="AMP-dep_synth/lig_dom"/>
</dbReference>
<dbReference type="InterPro" id="IPR009081">
    <property type="entry name" value="PP-bd_ACP"/>
</dbReference>
<feature type="region of interest" description="Disordered" evidence="1">
    <location>
        <begin position="146"/>
        <end position="166"/>
    </location>
</feature>
<dbReference type="InterPro" id="IPR025110">
    <property type="entry name" value="AMP-bd_C"/>
</dbReference>
<evidence type="ECO:0000313" key="3">
    <source>
        <dbReference type="EMBL" id="UNZ02433.1"/>
    </source>
</evidence>
<accession>A0ABY3YWT3</accession>
<dbReference type="PANTHER" id="PTHR45527">
    <property type="entry name" value="NONRIBOSOMAL PEPTIDE SYNTHETASE"/>
    <property type="match status" value="1"/>
</dbReference>
<dbReference type="InterPro" id="IPR036736">
    <property type="entry name" value="ACP-like_sf"/>
</dbReference>
<sequence length="634" mass="65737">MKPGTGERRAAVDVLELFEQQVRTAPERTALAIGGHTFTYGQLHSASDELARRIADGGGVGPGSGQVVALHLRQSARTVVGMLAALRLGLAWYVVEPGPHATGPAAERLRAALADTDCAAVVFDGTDPATAPEAVAAAAPRTRRIDLSGPDGTAVSRATAAGSAPRARVPGSAPAYVIGTAGSTGAPKAVVVGRDALAQLMAVRPEEPGVTTFSPCRLAWDGSLLLLFHALCTGGTAVLPDARELPDAARSAALVTTWQARQIAAPPSFYRLLLPHLAGADRHLRRVILGGEPVPATLVDAHRRTLPGTRLRNEYGPTEATVGVIAYDVPDTPESPDADSGLPIGRPIGPATRAYVLGRDLRPVPEGTLGELYLGGPQVALGYAGRPAETAGRFVADPYAGAPGARMYRTGDLARTAASGVISFAGREDGQVKVRGARIERHAVEAVVESHPGVGRACVLAVPDERMDMTLVAFWTAGPGAEGPAVRELLAHCASRLAAHAVPERFVKVADVPLTPQGKTDEDALRALLTEAEPCGSDGGAANGFGTELERQVAALWADVLRHDGFGPDDGFFAAGGNSRRVVELHMGLERRWPGAVRVGQLFDLVTVRDQAEAVGRALAGSDGPAGAPAAFEV</sequence>
<dbReference type="EMBL" id="CP094298">
    <property type="protein sequence ID" value="UNZ02433.1"/>
    <property type="molecule type" value="Genomic_DNA"/>
</dbReference>
<dbReference type="Pfam" id="PF00550">
    <property type="entry name" value="PP-binding"/>
    <property type="match status" value="1"/>
</dbReference>
<dbReference type="Proteomes" id="UP000829494">
    <property type="component" value="Chromosome"/>
</dbReference>
<dbReference type="InterPro" id="IPR045851">
    <property type="entry name" value="AMP-bd_C_sf"/>
</dbReference>
<dbReference type="Gene3D" id="1.10.1200.10">
    <property type="entry name" value="ACP-like"/>
    <property type="match status" value="1"/>
</dbReference>
<dbReference type="Gene3D" id="3.30.300.30">
    <property type="match status" value="1"/>
</dbReference>
<dbReference type="InterPro" id="IPR020845">
    <property type="entry name" value="AMP-binding_CS"/>
</dbReference>
<name>A0ABY3YWT3_STRRM</name>
<dbReference type="RefSeq" id="WP_003985915.1">
    <property type="nucleotide sequence ID" value="NZ_CP043497.1"/>
</dbReference>
<evidence type="ECO:0000259" key="2">
    <source>
        <dbReference type="PROSITE" id="PS50075"/>
    </source>
</evidence>
<evidence type="ECO:0000256" key="1">
    <source>
        <dbReference type="SAM" id="MobiDB-lite"/>
    </source>
</evidence>
<dbReference type="Pfam" id="PF13193">
    <property type="entry name" value="AMP-binding_C"/>
    <property type="match status" value="1"/>
</dbReference>
<protein>
    <submittedName>
        <fullName evidence="3">Surfactin synthase subunit 2</fullName>
    </submittedName>
</protein>
<feature type="domain" description="Carrier" evidence="2">
    <location>
        <begin position="544"/>
        <end position="619"/>
    </location>
</feature>
<reference evidence="3 4" key="1">
    <citation type="submission" date="2022-03" db="EMBL/GenBank/DDBJ databases">
        <title>Complete genome of Streptomyces rimosus ssp. rimosus R7 (=ATCC 10970).</title>
        <authorList>
            <person name="Beganovic S."/>
            <person name="Ruckert C."/>
            <person name="Busche T."/>
            <person name="Kalinowski J."/>
            <person name="Wittmann C."/>
        </authorList>
    </citation>
    <scope>NUCLEOTIDE SEQUENCE [LARGE SCALE GENOMIC DNA]</scope>
    <source>
        <strain evidence="3 4">R7</strain>
    </source>
</reference>
<dbReference type="GeneID" id="66858483"/>
<dbReference type="PANTHER" id="PTHR45527:SF1">
    <property type="entry name" value="FATTY ACID SYNTHASE"/>
    <property type="match status" value="1"/>
</dbReference>
<keyword evidence="4" id="KW-1185">Reference proteome</keyword>
<gene>
    <name evidence="3" type="primary">srfAB</name>
    <name evidence="3" type="ORF">SRIMR7_09755</name>
</gene>
<dbReference type="SUPFAM" id="SSF56801">
    <property type="entry name" value="Acetyl-CoA synthetase-like"/>
    <property type="match status" value="1"/>
</dbReference>
<organism evidence="3 4">
    <name type="scientific">Streptomyces rimosus subsp. rimosus</name>
    <dbReference type="NCBI Taxonomy" id="132474"/>
    <lineage>
        <taxon>Bacteria</taxon>
        <taxon>Bacillati</taxon>
        <taxon>Actinomycetota</taxon>
        <taxon>Actinomycetes</taxon>
        <taxon>Kitasatosporales</taxon>
        <taxon>Streptomycetaceae</taxon>
        <taxon>Streptomyces</taxon>
    </lineage>
</organism>
<dbReference type="Gene3D" id="3.40.50.12780">
    <property type="entry name" value="N-terminal domain of ligase-like"/>
    <property type="match status" value="1"/>
</dbReference>
<dbReference type="InterPro" id="IPR042099">
    <property type="entry name" value="ANL_N_sf"/>
</dbReference>
<evidence type="ECO:0000313" key="4">
    <source>
        <dbReference type="Proteomes" id="UP000829494"/>
    </source>
</evidence>
<dbReference type="SUPFAM" id="SSF47336">
    <property type="entry name" value="ACP-like"/>
    <property type="match status" value="1"/>
</dbReference>
<dbReference type="PROSITE" id="PS50075">
    <property type="entry name" value="CARRIER"/>
    <property type="match status" value="1"/>
</dbReference>